<dbReference type="AlphaFoldDB" id="A0A177AKN1"/>
<dbReference type="RefSeq" id="XP_024327890.1">
    <property type="nucleotide sequence ID" value="XM_024464468.1"/>
</dbReference>
<name>A0A177AKN1_9PEZI</name>
<dbReference type="Proteomes" id="UP000077154">
    <property type="component" value="Unassembled WGS sequence"/>
</dbReference>
<reference evidence="1" key="1">
    <citation type="submission" date="2016-03" db="EMBL/GenBank/DDBJ databases">
        <title>Updated assembly of Pseudogymnoascus destructans, the fungus causing white-nose syndrome of bats.</title>
        <authorList>
            <person name="Palmer J.M."/>
            <person name="Drees K.P."/>
            <person name="Foster J.T."/>
            <person name="Lindner D.L."/>
        </authorList>
    </citation>
    <scope>NUCLEOTIDE SEQUENCE [LARGE SCALE GENOMIC DNA]</scope>
    <source>
        <strain evidence="1">20631-21</strain>
    </source>
</reference>
<accession>A0A177AKN1</accession>
<gene>
    <name evidence="1" type="ORF">VC83_00781</name>
</gene>
<evidence type="ECO:0000313" key="1">
    <source>
        <dbReference type="EMBL" id="OAF62618.1"/>
    </source>
</evidence>
<proteinExistence type="predicted"/>
<dbReference type="GeneID" id="36283874"/>
<dbReference type="EMBL" id="KV441387">
    <property type="protein sequence ID" value="OAF62618.1"/>
    <property type="molecule type" value="Genomic_DNA"/>
</dbReference>
<sequence length="59" mass="6429">MSFAARELAGPTGSLMADAARDAPVKDALINKELPLYSDHGDPLVQFQRHQIQSHARSV</sequence>
<protein>
    <submittedName>
        <fullName evidence="1">Uncharacterized protein</fullName>
    </submittedName>
</protein>
<organism evidence="1">
    <name type="scientific">Pseudogymnoascus destructans</name>
    <dbReference type="NCBI Taxonomy" id="655981"/>
    <lineage>
        <taxon>Eukaryota</taxon>
        <taxon>Fungi</taxon>
        <taxon>Dikarya</taxon>
        <taxon>Ascomycota</taxon>
        <taxon>Pezizomycotina</taxon>
        <taxon>Leotiomycetes</taxon>
        <taxon>Thelebolales</taxon>
        <taxon>Thelebolaceae</taxon>
        <taxon>Pseudogymnoascus</taxon>
    </lineage>
</organism>